<proteinExistence type="predicted"/>
<evidence type="ECO:0000313" key="1">
    <source>
        <dbReference type="EMBL" id="CAG17401.1"/>
    </source>
</evidence>
<protein>
    <submittedName>
        <fullName evidence="1">Uncharacterized protein</fullName>
    </submittedName>
</protein>
<dbReference type="RefSeq" id="YP_184779.1">
    <property type="nucleotide sequence ID" value="NC_006635.1"/>
</dbReference>
<name>Q5ZP60_9VIRU</name>
<gene>
    <name evidence="1" type="ORF">CcBV_3.7</name>
</gene>
<dbReference type="GeneID" id="3238789"/>
<dbReference type="Proteomes" id="UP000203537">
    <property type="component" value="Genome"/>
</dbReference>
<evidence type="ECO:0000313" key="2">
    <source>
        <dbReference type="Proteomes" id="UP000203537"/>
    </source>
</evidence>
<dbReference type="KEGG" id="vg:3238789"/>
<organism evidence="1 2">
    <name type="scientific">Bracoviriform congregatae</name>
    <dbReference type="NCBI Taxonomy" id="39640"/>
    <lineage>
        <taxon>Viruses</taxon>
        <taxon>Viruses incertae sedis</taxon>
        <taxon>Polydnaviriformidae</taxon>
        <taxon>Bracoviriform</taxon>
    </lineage>
</organism>
<dbReference type="EMBL" id="AJ632306">
    <property type="protein sequence ID" value="CAG17401.1"/>
    <property type="molecule type" value="Genomic_DNA"/>
</dbReference>
<sequence length="97" mass="10721">MRNAGRVTKTERVTVGTRLCIGATRMELRRKQASIEEYRSDEAPSGVNTREAWIPIDAAVPLFSNTTINIDDSWLVSTAGAEVTKNCREGPLTVIRT</sequence>
<accession>Q5ZP60</accession>
<reference evidence="1 2" key="1">
    <citation type="journal article" date="2004" name="Science">
        <title>Genome sequence of a polydnavirus: insights into symbiotic virus evolution.</title>
        <authorList>
            <person name="Espagne E."/>
            <person name="Dupuy C."/>
            <person name="Huguet E."/>
            <person name="Cattolico L."/>
            <person name="Provost B."/>
            <person name="Martins N."/>
            <person name="Poirie M."/>
            <person name="Periquet G."/>
            <person name="Drezen J.M."/>
        </authorList>
    </citation>
    <scope>NUCLEOTIDE SEQUENCE [LARGE SCALE GENOMIC DNA]</scope>
</reference>